<dbReference type="OrthoDB" id="9827612at2"/>
<name>A0A1K2IME0_9FLAO</name>
<protein>
    <submittedName>
        <fullName evidence="1">Uncharacterized protein</fullName>
    </submittedName>
</protein>
<organism evidence="1 2">
    <name type="scientific">Flaviramulus basaltis</name>
    <dbReference type="NCBI Taxonomy" id="369401"/>
    <lineage>
        <taxon>Bacteria</taxon>
        <taxon>Pseudomonadati</taxon>
        <taxon>Bacteroidota</taxon>
        <taxon>Flavobacteriia</taxon>
        <taxon>Flavobacteriales</taxon>
        <taxon>Flavobacteriaceae</taxon>
        <taxon>Flaviramulus</taxon>
    </lineage>
</organism>
<proteinExistence type="predicted"/>
<gene>
    <name evidence="1" type="ORF">SAMN05428642_103189</name>
</gene>
<dbReference type="Proteomes" id="UP000182544">
    <property type="component" value="Unassembled WGS sequence"/>
</dbReference>
<dbReference type="EMBL" id="FPKV01000003">
    <property type="protein sequence ID" value="SFZ93535.1"/>
    <property type="molecule type" value="Genomic_DNA"/>
</dbReference>
<reference evidence="1 2" key="1">
    <citation type="submission" date="2016-10" db="EMBL/GenBank/DDBJ databases">
        <authorList>
            <person name="de Groot N.N."/>
        </authorList>
    </citation>
    <scope>NUCLEOTIDE SEQUENCE [LARGE SCALE GENOMIC DNA]</scope>
    <source>
        <strain evidence="1 2">DSM 18180</strain>
    </source>
</reference>
<evidence type="ECO:0000313" key="1">
    <source>
        <dbReference type="EMBL" id="SFZ93535.1"/>
    </source>
</evidence>
<dbReference type="AlphaFoldDB" id="A0A1K2IME0"/>
<evidence type="ECO:0000313" key="2">
    <source>
        <dbReference type="Proteomes" id="UP000182544"/>
    </source>
</evidence>
<sequence length="267" mass="32242">MKDKLKILNEEFKEKTFDLLQPNKSQFINHLKNHKEEYLKLNELQRFVAIGKYVDYLSFYKDDEVISVIKNLGLVKYTPKIFVCYLDIFNSLDKYQEETKYLYPYETIWGFYTLHSSSVIKEKMALDFNMDLAAIAGRVNRQINNLNFPPFLKEVIEENQNLFELIKKEIPNYKINISEKNPFTSIAHTIKYSHKNELYNLYMFLVDFNKKVGFIKFYEPDFKVEFYDLLEIVLREKSIIDYTDERIKEYKTLRRFKIKQVERLILS</sequence>
<keyword evidence="2" id="KW-1185">Reference proteome</keyword>
<accession>A0A1K2IME0</accession>
<dbReference type="STRING" id="369401.SAMN05428642_103189"/>
<dbReference type="RefSeq" id="WP_072402826.1">
    <property type="nucleotide sequence ID" value="NZ_FPKV01000003.1"/>
</dbReference>